<dbReference type="AlphaFoldDB" id="A0A956RN85"/>
<evidence type="ECO:0000256" key="1">
    <source>
        <dbReference type="SAM" id="Phobius"/>
    </source>
</evidence>
<proteinExistence type="predicted"/>
<dbReference type="Pfam" id="PF00884">
    <property type="entry name" value="Sulfatase"/>
    <property type="match status" value="1"/>
</dbReference>
<reference evidence="3" key="2">
    <citation type="journal article" date="2021" name="Microbiome">
        <title>Successional dynamics and alternative stable states in a saline activated sludge microbial community over 9 years.</title>
        <authorList>
            <person name="Wang Y."/>
            <person name="Ye J."/>
            <person name="Ju F."/>
            <person name="Liu L."/>
            <person name="Boyd J.A."/>
            <person name="Deng Y."/>
            <person name="Parks D.H."/>
            <person name="Jiang X."/>
            <person name="Yin X."/>
            <person name="Woodcroft B.J."/>
            <person name="Tyson G.W."/>
            <person name="Hugenholtz P."/>
            <person name="Polz M.F."/>
            <person name="Zhang T."/>
        </authorList>
    </citation>
    <scope>NUCLEOTIDE SEQUENCE</scope>
    <source>
        <strain evidence="3">HKST-UBA01</strain>
    </source>
</reference>
<keyword evidence="1" id="KW-1133">Transmembrane helix</keyword>
<comment type="caution">
    <text evidence="3">The sequence shown here is derived from an EMBL/GenBank/DDBJ whole genome shotgun (WGS) entry which is preliminary data.</text>
</comment>
<feature type="transmembrane region" description="Helical" evidence="1">
    <location>
        <begin position="106"/>
        <end position="123"/>
    </location>
</feature>
<keyword evidence="1" id="KW-0472">Membrane</keyword>
<dbReference type="Gene3D" id="3.40.720.10">
    <property type="entry name" value="Alkaline Phosphatase, subunit A"/>
    <property type="match status" value="1"/>
</dbReference>
<organism evidence="3 4">
    <name type="scientific">Eiseniibacteriota bacterium</name>
    <dbReference type="NCBI Taxonomy" id="2212470"/>
    <lineage>
        <taxon>Bacteria</taxon>
        <taxon>Candidatus Eiseniibacteriota</taxon>
    </lineage>
</organism>
<evidence type="ECO:0000259" key="2">
    <source>
        <dbReference type="Pfam" id="PF00884"/>
    </source>
</evidence>
<dbReference type="InterPro" id="IPR017850">
    <property type="entry name" value="Alkaline_phosphatase_core_sf"/>
</dbReference>
<gene>
    <name evidence="3" type="ORF">KC729_00280</name>
</gene>
<feature type="domain" description="Sulfatase N-terminal" evidence="2">
    <location>
        <begin position="185"/>
        <end position="420"/>
    </location>
</feature>
<accession>A0A956RN85</accession>
<dbReference type="InterPro" id="IPR000917">
    <property type="entry name" value="Sulfatase_N"/>
</dbReference>
<name>A0A956RN85_UNCEI</name>
<feature type="transmembrane region" description="Helical" evidence="1">
    <location>
        <begin position="41"/>
        <end position="61"/>
    </location>
</feature>
<keyword evidence="1" id="KW-0812">Transmembrane</keyword>
<reference evidence="3" key="1">
    <citation type="submission" date="2020-04" db="EMBL/GenBank/DDBJ databases">
        <authorList>
            <person name="Zhang T."/>
        </authorList>
    </citation>
    <scope>NUCLEOTIDE SEQUENCE</scope>
    <source>
        <strain evidence="3">HKST-UBA01</strain>
    </source>
</reference>
<dbReference type="SUPFAM" id="SSF53649">
    <property type="entry name" value="Alkaline phosphatase-like"/>
    <property type="match status" value="1"/>
</dbReference>
<protein>
    <recommendedName>
        <fullName evidence="2">Sulfatase N-terminal domain-containing protein</fullName>
    </recommendedName>
</protein>
<feature type="transmembrane region" description="Helical" evidence="1">
    <location>
        <begin position="12"/>
        <end position="29"/>
    </location>
</feature>
<dbReference type="EMBL" id="JAGQHR010000002">
    <property type="protein sequence ID" value="MCA9726087.1"/>
    <property type="molecule type" value="Genomic_DNA"/>
</dbReference>
<dbReference type="Proteomes" id="UP000697710">
    <property type="component" value="Unassembled WGS sequence"/>
</dbReference>
<feature type="transmembrane region" description="Helical" evidence="1">
    <location>
        <begin position="68"/>
        <end position="86"/>
    </location>
</feature>
<feature type="transmembrane region" description="Helical" evidence="1">
    <location>
        <begin position="135"/>
        <end position="153"/>
    </location>
</feature>
<sequence>MTDRPSRAGPLAWIAPLLFALYPVVALYAHNYYEVDLPDLWPPIVTLVGAAVLLFVLLRLVSRSAAKAGVLVTIFFLFSFAYSGAIEGARELAGLAHLGHWVTNKLFLALWSLGFLAWGIFVLRARSDLGLTLRLFVVSGTVLLVLAGVRIVSSAASRGPVGDAELSSQDEPPFLLTLPDPAPDVYYLVFDRYASGDVLQESFGFDNHPFTDYLRERGFIIDDGSITNYPMTHTSLASSLNMEYLGPEFRGPVHYARMIERNRVGQIFTASGYRYDHIASWYEASAKSAFADELYRYAFFPSEFTKILAETTPYHLFLPQDEIYRQVRASLDHVEKLIPQPGPKYVFAHLICPHAPYVVRPDGSYLDPAVAALRTERENYLEQVQFVNMRVKRLVDRILKESRTPPIIVIQADEGPLVFAEEGKLTEDEVWHRRAGILNAYYLPPSPGGGPRPEVPHGITPVNTFRFLFARYFHAPVSLLEDRLYFWPEVAHNGKPKRPKKPFPFIDITDRYWSGRPHHDGSLSASDSTATSR</sequence>
<evidence type="ECO:0000313" key="3">
    <source>
        <dbReference type="EMBL" id="MCA9726087.1"/>
    </source>
</evidence>
<evidence type="ECO:0000313" key="4">
    <source>
        <dbReference type="Proteomes" id="UP000697710"/>
    </source>
</evidence>